<dbReference type="EMBL" id="FORT01000001">
    <property type="protein sequence ID" value="SFI88181.1"/>
    <property type="molecule type" value="Genomic_DNA"/>
</dbReference>
<protein>
    <submittedName>
        <fullName evidence="2">Glyoxalase/Bleomycin resistance protein/Dioxygenase superfamily protein</fullName>
    </submittedName>
</protein>
<keyword evidence="2" id="KW-0560">Oxidoreductase</keyword>
<dbReference type="InterPro" id="IPR037523">
    <property type="entry name" value="VOC_core"/>
</dbReference>
<feature type="domain" description="VOC" evidence="1">
    <location>
        <begin position="43"/>
        <end position="162"/>
    </location>
</feature>
<dbReference type="InterPro" id="IPR004360">
    <property type="entry name" value="Glyas_Fos-R_dOase_dom"/>
</dbReference>
<dbReference type="Proteomes" id="UP000198915">
    <property type="component" value="Unassembled WGS sequence"/>
</dbReference>
<proteinExistence type="predicted"/>
<evidence type="ECO:0000259" key="1">
    <source>
        <dbReference type="PROSITE" id="PS51819"/>
    </source>
</evidence>
<evidence type="ECO:0000313" key="3">
    <source>
        <dbReference type="Proteomes" id="UP000198915"/>
    </source>
</evidence>
<evidence type="ECO:0000313" key="2">
    <source>
        <dbReference type="EMBL" id="SFI88181.1"/>
    </source>
</evidence>
<keyword evidence="3" id="KW-1185">Reference proteome</keyword>
<organism evidence="2 3">
    <name type="scientific">Brevibacillus centrosporus</name>
    <dbReference type="NCBI Taxonomy" id="54910"/>
    <lineage>
        <taxon>Bacteria</taxon>
        <taxon>Bacillati</taxon>
        <taxon>Bacillota</taxon>
        <taxon>Bacilli</taxon>
        <taxon>Bacillales</taxon>
        <taxon>Paenibacillaceae</taxon>
        <taxon>Brevibacillus</taxon>
    </lineage>
</organism>
<sequence>MCIGPALFIFPIFELFARWHGRNGKMKWKLFEGAREMSVNITNFAVVQLPVKDVEVSVKWYNEVLGIPFTFAFTPGDNEAWMNVGGVGLGLVRTENVPSLDFRNLDGQFQPIISLQVQNIHTVYQELAEKGYKLSEMLYKQGGGYSFQLRDPDGHINHLWGGWPSEEDEAANR</sequence>
<dbReference type="STRING" id="1884381.SAMN05518846_101425"/>
<dbReference type="Gene3D" id="3.10.180.10">
    <property type="entry name" value="2,3-Dihydroxybiphenyl 1,2-Dioxygenase, domain 1"/>
    <property type="match status" value="1"/>
</dbReference>
<accession>A0A1I3LTW5</accession>
<dbReference type="InterPro" id="IPR029068">
    <property type="entry name" value="Glyas_Bleomycin-R_OHBP_Dase"/>
</dbReference>
<dbReference type="CDD" id="cd06587">
    <property type="entry name" value="VOC"/>
    <property type="match status" value="1"/>
</dbReference>
<dbReference type="AlphaFoldDB" id="A0A1I3LTW5"/>
<gene>
    <name evidence="2" type="ORF">SAMN05518846_101425</name>
</gene>
<dbReference type="Pfam" id="PF00903">
    <property type="entry name" value="Glyoxalase"/>
    <property type="match status" value="1"/>
</dbReference>
<keyword evidence="2" id="KW-0223">Dioxygenase</keyword>
<dbReference type="SUPFAM" id="SSF54593">
    <property type="entry name" value="Glyoxalase/Bleomycin resistance protein/Dihydroxybiphenyl dioxygenase"/>
    <property type="match status" value="1"/>
</dbReference>
<dbReference type="GO" id="GO:0051213">
    <property type="term" value="F:dioxygenase activity"/>
    <property type="evidence" value="ECO:0007669"/>
    <property type="project" value="UniProtKB-KW"/>
</dbReference>
<name>A0A1I3LTW5_9BACL</name>
<dbReference type="PROSITE" id="PS51819">
    <property type="entry name" value="VOC"/>
    <property type="match status" value="1"/>
</dbReference>
<reference evidence="3" key="1">
    <citation type="submission" date="2016-10" db="EMBL/GenBank/DDBJ databases">
        <authorList>
            <person name="Varghese N."/>
            <person name="Submissions S."/>
        </authorList>
    </citation>
    <scope>NUCLEOTIDE SEQUENCE [LARGE SCALE GENOMIC DNA]</scope>
    <source>
        <strain evidence="3">OK042</strain>
    </source>
</reference>